<name>A0A317EX32_9SPHI</name>
<comment type="pathway">
    <text evidence="2 15">Cofactor biosynthesis; FAD biosynthesis; FAD from FMN: step 1/1.</text>
</comment>
<dbReference type="UniPathway" id="UPA00277">
    <property type="reaction ID" value="UER00407"/>
</dbReference>
<evidence type="ECO:0000256" key="7">
    <source>
        <dbReference type="ARBA" id="ARBA00022695"/>
    </source>
</evidence>
<comment type="function">
    <text evidence="1">Catalyzes the phosphorylation of riboflavin to FMN followed by the adenylation of FMN to FAD.</text>
</comment>
<evidence type="ECO:0000256" key="10">
    <source>
        <dbReference type="ARBA" id="ARBA00022827"/>
    </source>
</evidence>
<comment type="catalytic activity">
    <reaction evidence="14 15">
        <text>FMN + ATP + H(+) = FAD + diphosphate</text>
        <dbReference type="Rhea" id="RHEA:17237"/>
        <dbReference type="ChEBI" id="CHEBI:15378"/>
        <dbReference type="ChEBI" id="CHEBI:30616"/>
        <dbReference type="ChEBI" id="CHEBI:33019"/>
        <dbReference type="ChEBI" id="CHEBI:57692"/>
        <dbReference type="ChEBI" id="CHEBI:58210"/>
        <dbReference type="EC" id="2.7.7.2"/>
    </reaction>
</comment>
<dbReference type="InterPro" id="IPR023465">
    <property type="entry name" value="Riboflavin_kinase_dom_sf"/>
</dbReference>
<evidence type="ECO:0000256" key="13">
    <source>
        <dbReference type="ARBA" id="ARBA00047880"/>
    </source>
</evidence>
<dbReference type="InterPro" id="IPR002606">
    <property type="entry name" value="Riboflavin_kinase_bac"/>
</dbReference>
<comment type="similarity">
    <text evidence="15">Belongs to the ribF family.</text>
</comment>
<evidence type="ECO:0000256" key="6">
    <source>
        <dbReference type="ARBA" id="ARBA00022679"/>
    </source>
</evidence>
<dbReference type="EC" id="2.7.7.2" evidence="15"/>
<proteinExistence type="inferred from homology"/>
<keyword evidence="5 15" id="KW-0288">FMN</keyword>
<evidence type="ECO:0000256" key="9">
    <source>
        <dbReference type="ARBA" id="ARBA00022777"/>
    </source>
</evidence>
<evidence type="ECO:0000256" key="12">
    <source>
        <dbReference type="ARBA" id="ARBA00023268"/>
    </source>
</evidence>
<dbReference type="EMBL" id="QGNY01000010">
    <property type="protein sequence ID" value="PWS29798.1"/>
    <property type="molecule type" value="Genomic_DNA"/>
</dbReference>
<dbReference type="PANTHER" id="PTHR22749:SF6">
    <property type="entry name" value="RIBOFLAVIN KINASE"/>
    <property type="match status" value="1"/>
</dbReference>
<dbReference type="InterPro" id="IPR015865">
    <property type="entry name" value="Riboflavin_kinase_bac/euk"/>
</dbReference>
<dbReference type="SUPFAM" id="SSF82114">
    <property type="entry name" value="Riboflavin kinase-like"/>
    <property type="match status" value="1"/>
</dbReference>
<dbReference type="GO" id="GO:0009398">
    <property type="term" value="P:FMN biosynthetic process"/>
    <property type="evidence" value="ECO:0007669"/>
    <property type="project" value="UniProtKB-UniRule"/>
</dbReference>
<dbReference type="InterPro" id="IPR015864">
    <property type="entry name" value="FAD_synthase"/>
</dbReference>
<dbReference type="Proteomes" id="UP000245391">
    <property type="component" value="Unassembled WGS sequence"/>
</dbReference>
<dbReference type="GO" id="GO:0006747">
    <property type="term" value="P:FAD biosynthetic process"/>
    <property type="evidence" value="ECO:0007669"/>
    <property type="project" value="UniProtKB-UniRule"/>
</dbReference>
<dbReference type="Pfam" id="PF01687">
    <property type="entry name" value="Flavokinase"/>
    <property type="match status" value="1"/>
</dbReference>
<keyword evidence="12" id="KW-0511">Multifunctional enzyme</keyword>
<dbReference type="PIRSF" id="PIRSF004491">
    <property type="entry name" value="FAD_Synth"/>
    <property type="match status" value="1"/>
</dbReference>
<dbReference type="GO" id="GO:0008531">
    <property type="term" value="F:riboflavin kinase activity"/>
    <property type="evidence" value="ECO:0007669"/>
    <property type="project" value="UniProtKB-UniRule"/>
</dbReference>
<sequence>MKIYNNLSDFKKLDNAIVTIGTFDGVHFGHQKIIKQLVEKAKANHGESVILTFFPHPRMIIDPENQDLKMINTINEKAEILESLGVDHLIITPFTRDFSNQLPEDYIKNTLVDNIGTKHIIIGYDHRFGKDRSGNLSDLKSAGLHYGFTVEEIMEQDIHDVAVSSTKIRQALLEGDVSLAKDYLGYPFSIFGRVIKGDKIGRTIGFPTANIFVEETYKLIPGDGIYAVTVEMGLESEKSEVGSQKSEDNLLDNSTSQRSTLNFQLSTFKGMAYIGQRPTINGMTRNIEVNIFDFNQEIYGQDIKMNFLKFLRHDVKFTGLEALTVQLQKDKEATLDYFNSVSK</sequence>
<keyword evidence="10 15" id="KW-0274">FAD</keyword>
<evidence type="ECO:0000256" key="14">
    <source>
        <dbReference type="ARBA" id="ARBA00049494"/>
    </source>
</evidence>
<dbReference type="GO" id="GO:0005524">
    <property type="term" value="F:ATP binding"/>
    <property type="evidence" value="ECO:0007669"/>
    <property type="project" value="UniProtKB-UniRule"/>
</dbReference>
<comment type="pathway">
    <text evidence="3 15">Cofactor biosynthesis; FMN biosynthesis; FMN from riboflavin (ATP route): step 1/1.</text>
</comment>
<evidence type="ECO:0000256" key="8">
    <source>
        <dbReference type="ARBA" id="ARBA00022741"/>
    </source>
</evidence>
<dbReference type="GO" id="GO:0003919">
    <property type="term" value="F:FMN adenylyltransferase activity"/>
    <property type="evidence" value="ECO:0007669"/>
    <property type="project" value="UniProtKB-UniRule"/>
</dbReference>
<keyword evidence="9 15" id="KW-0418">Kinase</keyword>
<dbReference type="NCBIfam" id="NF004160">
    <property type="entry name" value="PRK05627.1-3"/>
    <property type="match status" value="1"/>
</dbReference>
<dbReference type="Pfam" id="PF06574">
    <property type="entry name" value="FAD_syn"/>
    <property type="match status" value="1"/>
</dbReference>
<evidence type="ECO:0000259" key="16">
    <source>
        <dbReference type="SMART" id="SM00904"/>
    </source>
</evidence>
<accession>A0A317EX32</accession>
<gene>
    <name evidence="17" type="ORF">DF947_20890</name>
</gene>
<evidence type="ECO:0000256" key="5">
    <source>
        <dbReference type="ARBA" id="ARBA00022643"/>
    </source>
</evidence>
<dbReference type="UniPathway" id="UPA00276">
    <property type="reaction ID" value="UER00406"/>
</dbReference>
<evidence type="ECO:0000313" key="17">
    <source>
        <dbReference type="EMBL" id="PWS29798.1"/>
    </source>
</evidence>
<dbReference type="CDD" id="cd02064">
    <property type="entry name" value="FAD_synthetase_N"/>
    <property type="match status" value="1"/>
</dbReference>
<reference evidence="18" key="1">
    <citation type="submission" date="2018-05" db="EMBL/GenBank/DDBJ databases">
        <title>Pedobacter paludis sp. nov., isolated from wetland soil.</title>
        <authorList>
            <person name="Zhang Y."/>
        </authorList>
    </citation>
    <scope>NUCLEOTIDE SEQUENCE [LARGE SCALE GENOMIC DNA]</scope>
    <source>
        <strain evidence="18">R-8</strain>
    </source>
</reference>
<evidence type="ECO:0000313" key="18">
    <source>
        <dbReference type="Proteomes" id="UP000245391"/>
    </source>
</evidence>
<dbReference type="SMART" id="SM00904">
    <property type="entry name" value="Flavokinase"/>
    <property type="match status" value="1"/>
</dbReference>
<dbReference type="OrthoDB" id="9803667at2"/>
<protein>
    <recommendedName>
        <fullName evidence="15">Riboflavin biosynthesis protein</fullName>
    </recommendedName>
    <domain>
        <recommendedName>
            <fullName evidence="15">Riboflavin kinase</fullName>
            <ecNumber evidence="15">2.7.1.26</ecNumber>
        </recommendedName>
        <alternativeName>
            <fullName evidence="15">Flavokinase</fullName>
        </alternativeName>
    </domain>
    <domain>
        <recommendedName>
            <fullName evidence="15">FMN adenylyltransferase</fullName>
            <ecNumber evidence="15">2.7.7.2</ecNumber>
        </recommendedName>
        <alternativeName>
            <fullName evidence="15">FAD pyrophosphorylase</fullName>
        </alternativeName>
        <alternativeName>
            <fullName evidence="15">FAD synthase</fullName>
        </alternativeName>
    </domain>
</protein>
<keyword evidence="7 15" id="KW-0548">Nucleotidyltransferase</keyword>
<keyword evidence="8 15" id="KW-0547">Nucleotide-binding</keyword>
<keyword evidence="4 15" id="KW-0285">Flavoprotein</keyword>
<dbReference type="GO" id="GO:0009231">
    <property type="term" value="P:riboflavin biosynthetic process"/>
    <property type="evidence" value="ECO:0007669"/>
    <property type="project" value="InterPro"/>
</dbReference>
<evidence type="ECO:0000256" key="11">
    <source>
        <dbReference type="ARBA" id="ARBA00022840"/>
    </source>
</evidence>
<dbReference type="InterPro" id="IPR014729">
    <property type="entry name" value="Rossmann-like_a/b/a_fold"/>
</dbReference>
<evidence type="ECO:0000256" key="15">
    <source>
        <dbReference type="PIRNR" id="PIRNR004491"/>
    </source>
</evidence>
<evidence type="ECO:0000256" key="1">
    <source>
        <dbReference type="ARBA" id="ARBA00002121"/>
    </source>
</evidence>
<dbReference type="Gene3D" id="2.40.30.30">
    <property type="entry name" value="Riboflavin kinase-like"/>
    <property type="match status" value="1"/>
</dbReference>
<evidence type="ECO:0000256" key="2">
    <source>
        <dbReference type="ARBA" id="ARBA00004726"/>
    </source>
</evidence>
<dbReference type="RefSeq" id="WP_109932662.1">
    <property type="nucleotide sequence ID" value="NZ_QGNY01000010.1"/>
</dbReference>
<comment type="catalytic activity">
    <reaction evidence="13 15">
        <text>riboflavin + ATP = FMN + ADP + H(+)</text>
        <dbReference type="Rhea" id="RHEA:14357"/>
        <dbReference type="ChEBI" id="CHEBI:15378"/>
        <dbReference type="ChEBI" id="CHEBI:30616"/>
        <dbReference type="ChEBI" id="CHEBI:57986"/>
        <dbReference type="ChEBI" id="CHEBI:58210"/>
        <dbReference type="ChEBI" id="CHEBI:456216"/>
        <dbReference type="EC" id="2.7.1.26"/>
    </reaction>
</comment>
<dbReference type="AlphaFoldDB" id="A0A317EX32"/>
<evidence type="ECO:0000256" key="3">
    <source>
        <dbReference type="ARBA" id="ARBA00005201"/>
    </source>
</evidence>
<comment type="caution">
    <text evidence="17">The sequence shown here is derived from an EMBL/GenBank/DDBJ whole genome shotgun (WGS) entry which is preliminary data.</text>
</comment>
<dbReference type="PANTHER" id="PTHR22749">
    <property type="entry name" value="RIBOFLAVIN KINASE/FMN ADENYLYLTRANSFERASE"/>
    <property type="match status" value="1"/>
</dbReference>
<dbReference type="FunFam" id="3.40.50.620:FF:000021">
    <property type="entry name" value="Riboflavin biosynthesis protein"/>
    <property type="match status" value="1"/>
</dbReference>
<organism evidence="17 18">
    <name type="scientific">Pedobacter paludis</name>
    <dbReference type="NCBI Taxonomy" id="2203212"/>
    <lineage>
        <taxon>Bacteria</taxon>
        <taxon>Pseudomonadati</taxon>
        <taxon>Bacteroidota</taxon>
        <taxon>Sphingobacteriia</taxon>
        <taxon>Sphingobacteriales</taxon>
        <taxon>Sphingobacteriaceae</taxon>
        <taxon>Pedobacter</taxon>
    </lineage>
</organism>
<dbReference type="EC" id="2.7.1.26" evidence="15"/>
<dbReference type="Gene3D" id="3.40.50.620">
    <property type="entry name" value="HUPs"/>
    <property type="match status" value="1"/>
</dbReference>
<keyword evidence="18" id="KW-1185">Reference proteome</keyword>
<evidence type="ECO:0000256" key="4">
    <source>
        <dbReference type="ARBA" id="ARBA00022630"/>
    </source>
</evidence>
<feature type="domain" description="Riboflavin kinase" evidence="16">
    <location>
        <begin position="183"/>
        <end position="339"/>
    </location>
</feature>
<keyword evidence="11 15" id="KW-0067">ATP-binding</keyword>
<dbReference type="SUPFAM" id="SSF52374">
    <property type="entry name" value="Nucleotidylyl transferase"/>
    <property type="match status" value="1"/>
</dbReference>
<dbReference type="InterPro" id="IPR023468">
    <property type="entry name" value="Riboflavin_kinase"/>
</dbReference>
<keyword evidence="6 15" id="KW-0808">Transferase</keyword>